<dbReference type="OMA" id="PHEEFRN"/>
<dbReference type="PANTHER" id="PTHR44167:SF23">
    <property type="entry name" value="CDC7 KINASE, ISOFORM A-RELATED"/>
    <property type="match status" value="1"/>
</dbReference>
<dbReference type="Proteomes" id="UP000011082">
    <property type="component" value="Unassembled WGS sequence"/>
</dbReference>
<evidence type="ECO:0000256" key="1">
    <source>
        <dbReference type="ARBA" id="ARBA00012513"/>
    </source>
</evidence>
<evidence type="ECO:0000256" key="8">
    <source>
        <dbReference type="RuleBase" id="RU000304"/>
    </source>
</evidence>
<feature type="domain" description="Protein kinase" evidence="9">
    <location>
        <begin position="20"/>
        <end position="336"/>
    </location>
</feature>
<dbReference type="CDD" id="cd14019">
    <property type="entry name" value="STKc_Cdc7"/>
    <property type="match status" value="1"/>
</dbReference>
<dbReference type="Gene3D" id="1.10.510.10">
    <property type="entry name" value="Transferase(Phosphotransferase) domain 1"/>
    <property type="match status" value="1"/>
</dbReference>
<dbReference type="InterPro" id="IPR017441">
    <property type="entry name" value="Protein_kinase_ATP_BS"/>
</dbReference>
<dbReference type="Gene3D" id="3.30.200.20">
    <property type="entry name" value="Phosphorylase Kinase, domain 1"/>
    <property type="match status" value="1"/>
</dbReference>
<evidence type="ECO:0000256" key="7">
    <source>
        <dbReference type="PROSITE-ProRule" id="PRU10141"/>
    </source>
</evidence>
<dbReference type="GeneID" id="19882238"/>
<evidence type="ECO:0000313" key="10">
    <source>
        <dbReference type="EMBL" id="ELA41422.1"/>
    </source>
</evidence>
<evidence type="ECO:0000259" key="9">
    <source>
        <dbReference type="PROSITE" id="PS50011"/>
    </source>
</evidence>
<dbReference type="GO" id="GO:0005524">
    <property type="term" value="F:ATP binding"/>
    <property type="evidence" value="ECO:0007669"/>
    <property type="project" value="UniProtKB-UniRule"/>
</dbReference>
<proteinExistence type="inferred from homology"/>
<protein>
    <recommendedName>
        <fullName evidence="1">non-specific serine/threonine protein kinase</fullName>
        <ecNumber evidence="1">2.7.11.1</ecNumber>
    </recommendedName>
</protein>
<dbReference type="InterPro" id="IPR000719">
    <property type="entry name" value="Prot_kinase_dom"/>
</dbReference>
<keyword evidence="5 10" id="KW-0418">Kinase</keyword>
<feature type="binding site" evidence="7">
    <location>
        <position position="49"/>
    </location>
    <ligand>
        <name>ATP</name>
        <dbReference type="ChEBI" id="CHEBI:30616"/>
    </ligand>
</feature>
<dbReference type="InterPro" id="IPR008271">
    <property type="entry name" value="Ser/Thr_kinase_AS"/>
</dbReference>
<keyword evidence="2 8" id="KW-0723">Serine/threonine-protein kinase</keyword>
<gene>
    <name evidence="10" type="ORF">VICG_01527</name>
</gene>
<evidence type="ECO:0000256" key="3">
    <source>
        <dbReference type="ARBA" id="ARBA00022679"/>
    </source>
</evidence>
<keyword evidence="3" id="KW-0808">Transferase</keyword>
<evidence type="ECO:0000313" key="11">
    <source>
        <dbReference type="Proteomes" id="UP000011082"/>
    </source>
</evidence>
<dbReference type="PANTHER" id="PTHR44167">
    <property type="entry name" value="OVARIAN-SPECIFIC SERINE/THREONINE-PROTEIN KINASE LOK-RELATED"/>
    <property type="match status" value="1"/>
</dbReference>
<dbReference type="FunCoup" id="L2GM92">
    <property type="interactions" value="116"/>
</dbReference>
<dbReference type="PROSITE" id="PS00107">
    <property type="entry name" value="PROTEIN_KINASE_ATP"/>
    <property type="match status" value="1"/>
</dbReference>
<dbReference type="PROSITE" id="PS00108">
    <property type="entry name" value="PROTEIN_KINASE_ST"/>
    <property type="match status" value="1"/>
</dbReference>
<dbReference type="GO" id="GO:0004674">
    <property type="term" value="F:protein serine/threonine kinase activity"/>
    <property type="evidence" value="ECO:0007669"/>
    <property type="project" value="UniProtKB-KW"/>
</dbReference>
<reference evidence="11" key="1">
    <citation type="submission" date="2011-05" db="EMBL/GenBank/DDBJ databases">
        <title>The genome sequence of Vittaforma corneae strain ATCC 50505.</title>
        <authorList>
            <consortium name="The Broad Institute Genome Sequencing Platform"/>
            <person name="Cuomo C."/>
            <person name="Didier E."/>
            <person name="Bowers L."/>
            <person name="Young S.K."/>
            <person name="Zeng Q."/>
            <person name="Gargeya S."/>
            <person name="Fitzgerald M."/>
            <person name="Haas B."/>
            <person name="Abouelleil A."/>
            <person name="Alvarado L."/>
            <person name="Arachchi H.M."/>
            <person name="Berlin A."/>
            <person name="Chapman S.B."/>
            <person name="Gearin G."/>
            <person name="Goldberg J."/>
            <person name="Griggs A."/>
            <person name="Gujja S."/>
            <person name="Hansen M."/>
            <person name="Heiman D."/>
            <person name="Howarth C."/>
            <person name="Larimer J."/>
            <person name="Lui A."/>
            <person name="MacDonald P.J.P."/>
            <person name="McCowen C."/>
            <person name="Montmayeur A."/>
            <person name="Murphy C."/>
            <person name="Neiman D."/>
            <person name="Pearson M."/>
            <person name="Priest M."/>
            <person name="Roberts A."/>
            <person name="Saif S."/>
            <person name="Shea T."/>
            <person name="Sisk P."/>
            <person name="Stolte C."/>
            <person name="Sykes S."/>
            <person name="Wortman J."/>
            <person name="Nusbaum C."/>
            <person name="Birren B."/>
        </authorList>
    </citation>
    <scope>NUCLEOTIDE SEQUENCE [LARGE SCALE GENOMIC DNA]</scope>
    <source>
        <strain evidence="11">ATCC 50505</strain>
    </source>
</reference>
<dbReference type="GO" id="GO:0005634">
    <property type="term" value="C:nucleus"/>
    <property type="evidence" value="ECO:0007669"/>
    <property type="project" value="TreeGrafter"/>
</dbReference>
<keyword evidence="6 7" id="KW-0067">ATP-binding</keyword>
<dbReference type="EC" id="2.7.11.1" evidence="1"/>
<dbReference type="GO" id="GO:0044773">
    <property type="term" value="P:mitotic DNA damage checkpoint signaling"/>
    <property type="evidence" value="ECO:0007669"/>
    <property type="project" value="TreeGrafter"/>
</dbReference>
<dbReference type="InterPro" id="IPR011009">
    <property type="entry name" value="Kinase-like_dom_sf"/>
</dbReference>
<dbReference type="AlphaFoldDB" id="L2GM92"/>
<dbReference type="OrthoDB" id="10020333at2759"/>
<dbReference type="Pfam" id="PF00069">
    <property type="entry name" value="Pkinase"/>
    <property type="match status" value="1"/>
</dbReference>
<evidence type="ECO:0000256" key="5">
    <source>
        <dbReference type="ARBA" id="ARBA00022777"/>
    </source>
</evidence>
<dbReference type="RefSeq" id="XP_007604973.1">
    <property type="nucleotide sequence ID" value="XM_007604911.1"/>
</dbReference>
<evidence type="ECO:0000256" key="4">
    <source>
        <dbReference type="ARBA" id="ARBA00022741"/>
    </source>
</evidence>
<organism evidence="10 11">
    <name type="scientific">Vittaforma corneae (strain ATCC 50505)</name>
    <name type="common">Microsporidian parasite</name>
    <name type="synonym">Nosema corneum</name>
    <dbReference type="NCBI Taxonomy" id="993615"/>
    <lineage>
        <taxon>Eukaryota</taxon>
        <taxon>Fungi</taxon>
        <taxon>Fungi incertae sedis</taxon>
        <taxon>Microsporidia</taxon>
        <taxon>Nosematidae</taxon>
        <taxon>Vittaforma</taxon>
    </lineage>
</organism>
<sequence length="340" mass="39000">MVDESSFKAPKYLSFCEYKYIIEESVGEGSFSSVYKARHKWTGEPFAIKAITKTTSPKRVLQELSILKTLNGENNCIKLLEVLRNEDQILAIFPLIDHIDFKDFILKSTSQDIKKYLYNLLVAVNHMHDKNIIHRDIKPGNFLYSIENEQGCLIDFGLAEYERMKESSPQKPTKPLIFFNSIVTPSKPPGYYERDARPPMKASRAGTRGFRAPEVLFRCENQSRAIDIWSVGVIMLCILTGQYPFFLSVEDIDGLVEIGTIFGHSEMRKAARYYGRTWKSNLQSISEDGIPFEYLIKNLNPNMEIDDDAIDLLKKLLELKCDSRITAGEALEHPFFSNIR</sequence>
<keyword evidence="4 7" id="KW-0547">Nucleotide-binding</keyword>
<dbReference type="SUPFAM" id="SSF56112">
    <property type="entry name" value="Protein kinase-like (PK-like)"/>
    <property type="match status" value="1"/>
</dbReference>
<name>L2GM92_VITCO</name>
<accession>L2GM92</accession>
<dbReference type="VEuPathDB" id="MicrosporidiaDB:VICG_01527"/>
<evidence type="ECO:0000256" key="2">
    <source>
        <dbReference type="ARBA" id="ARBA00022527"/>
    </source>
</evidence>
<keyword evidence="11" id="KW-1185">Reference proteome</keyword>
<dbReference type="EMBL" id="JH370144">
    <property type="protein sequence ID" value="ELA41422.1"/>
    <property type="molecule type" value="Genomic_DNA"/>
</dbReference>
<dbReference type="PROSITE" id="PS50011">
    <property type="entry name" value="PROTEIN_KINASE_DOM"/>
    <property type="match status" value="1"/>
</dbReference>
<dbReference type="SMART" id="SM00220">
    <property type="entry name" value="S_TKc"/>
    <property type="match status" value="1"/>
</dbReference>
<dbReference type="STRING" id="993615.L2GM92"/>
<dbReference type="HOGENOM" id="CLU_000288_118_2_1"/>
<comment type="similarity">
    <text evidence="8">Belongs to the protein kinase superfamily.</text>
</comment>
<evidence type="ECO:0000256" key="6">
    <source>
        <dbReference type="ARBA" id="ARBA00022840"/>
    </source>
</evidence>
<dbReference type="InParanoid" id="L2GM92"/>